<feature type="compositionally biased region" description="Polar residues" evidence="1">
    <location>
        <begin position="741"/>
        <end position="754"/>
    </location>
</feature>
<evidence type="ECO:0000313" key="2">
    <source>
        <dbReference type="EMBL" id="KAG0297125.1"/>
    </source>
</evidence>
<feature type="compositionally biased region" description="Low complexity" evidence="1">
    <location>
        <begin position="566"/>
        <end position="585"/>
    </location>
</feature>
<dbReference type="Proteomes" id="UP001194696">
    <property type="component" value="Unassembled WGS sequence"/>
</dbReference>
<feature type="region of interest" description="Disordered" evidence="1">
    <location>
        <begin position="379"/>
        <end position="446"/>
    </location>
</feature>
<organism evidence="2 3">
    <name type="scientific">Linnemannia gamsii</name>
    <dbReference type="NCBI Taxonomy" id="64522"/>
    <lineage>
        <taxon>Eukaryota</taxon>
        <taxon>Fungi</taxon>
        <taxon>Fungi incertae sedis</taxon>
        <taxon>Mucoromycota</taxon>
        <taxon>Mortierellomycotina</taxon>
        <taxon>Mortierellomycetes</taxon>
        <taxon>Mortierellales</taxon>
        <taxon>Mortierellaceae</taxon>
        <taxon>Linnemannia</taxon>
    </lineage>
</organism>
<protein>
    <submittedName>
        <fullName evidence="2">Uncharacterized protein</fullName>
    </submittedName>
</protein>
<proteinExistence type="predicted"/>
<feature type="compositionally biased region" description="Polar residues" evidence="1">
    <location>
        <begin position="160"/>
        <end position="169"/>
    </location>
</feature>
<reference evidence="2 3" key="1">
    <citation type="journal article" date="2020" name="Fungal Divers.">
        <title>Resolving the Mortierellaceae phylogeny through synthesis of multi-gene phylogenetics and phylogenomics.</title>
        <authorList>
            <person name="Vandepol N."/>
            <person name="Liber J."/>
            <person name="Desiro A."/>
            <person name="Na H."/>
            <person name="Kennedy M."/>
            <person name="Barry K."/>
            <person name="Grigoriev I.V."/>
            <person name="Miller A.N."/>
            <person name="O'Donnell K."/>
            <person name="Stajich J.E."/>
            <person name="Bonito G."/>
        </authorList>
    </citation>
    <scope>NUCLEOTIDE SEQUENCE [LARGE SCALE GENOMIC DNA]</scope>
    <source>
        <strain evidence="2 3">AD045</strain>
    </source>
</reference>
<feature type="compositionally biased region" description="Low complexity" evidence="1">
    <location>
        <begin position="379"/>
        <end position="395"/>
    </location>
</feature>
<dbReference type="EMBL" id="JAAAIM010000040">
    <property type="protein sequence ID" value="KAG0297125.1"/>
    <property type="molecule type" value="Genomic_DNA"/>
</dbReference>
<feature type="region of interest" description="Disordered" evidence="1">
    <location>
        <begin position="54"/>
        <end position="191"/>
    </location>
</feature>
<accession>A0ABQ7KEW7</accession>
<feature type="region of interest" description="Disordered" evidence="1">
    <location>
        <begin position="645"/>
        <end position="805"/>
    </location>
</feature>
<feature type="compositionally biased region" description="Low complexity" evidence="1">
    <location>
        <begin position="323"/>
        <end position="332"/>
    </location>
</feature>
<sequence>MAANHHTATHLAVSIPIAPGSSPSMVAARYQVPEPQDAPVPVPPIHVAGSTLVSTPTSGMHSPPLSSTLEEEANEKRSAHVVANINQSQLLDLGNTPTPSSTTAIGRNSSNSSNLALQGTRAAGPALLTGSSRPGGDGRGFPSVTAPTTQKLAKAKPGVRTTQSKSQADAQMHPSGGKDRARDSNASAHLVGSRTAINQVRRPDLHQVRRPLSKEKTIEHVLQQGKILKLSRRLRTRLEYAILKIRRGWTKYTLQEVESLIQPVCSPRITPRQIHQSISLQSSPVLTERKRVKHSTHQRRLSDPARIEQFINSSDIEMHQAQPPASSSSSPPERFRRRMPSLSQFKDSELFLPAKSLMEIATSKPEPGYLSPYLGAQSSPYMSQSASAHSSPHSSRYGTPEPLYRDMTPVRDPSSRSNWSGYSSPARVDPMDEDEQDENDAPSDTQAAQTILMLSSPTRPAPRALNQNYIAEMHSGSPVHSPLGEWTAPYSPMTSSPLVQFQTMDSTTPSPDRTPTVSSLSTPSHLTDKERGASPSSSSVSSSHQRGSSNSSFRPPKQTYANLYEPSSPSPLSSALFPSSTSSSSDHLDRFKTTSRSSSPTLKRAVRFAAAATQGSLDSSGPSVERINDKISGLTGRVEFNGTADLIYPGSQPGHDDKKEYSPAPSYASSAYGETYSHHQHQRDITPPPPQPMSASAPSSNLSDPLPGFTYNSSNHHGGNHSGQHGMRTPPPSGGKDIDMNQYSALGGAQSSRSTRMRRDSGMAQAGKTDDLTTLLRRGARPSSSSSTPSSTSSSSHLGSSMHRP</sequence>
<feature type="compositionally biased region" description="Polar residues" evidence="1">
    <location>
        <begin position="54"/>
        <end position="68"/>
    </location>
</feature>
<evidence type="ECO:0000313" key="3">
    <source>
        <dbReference type="Proteomes" id="UP001194696"/>
    </source>
</evidence>
<feature type="compositionally biased region" description="Low complexity" evidence="1">
    <location>
        <begin position="506"/>
        <end position="519"/>
    </location>
</feature>
<feature type="compositionally biased region" description="Low complexity" evidence="1">
    <location>
        <begin position="782"/>
        <end position="796"/>
    </location>
</feature>
<comment type="caution">
    <text evidence="2">The sequence shown here is derived from an EMBL/GenBank/DDBJ whole genome shotgun (WGS) entry which is preliminary data.</text>
</comment>
<feature type="compositionally biased region" description="Low complexity" evidence="1">
    <location>
        <begin position="662"/>
        <end position="672"/>
    </location>
</feature>
<feature type="region of interest" description="Disordered" evidence="1">
    <location>
        <begin position="502"/>
        <end position="601"/>
    </location>
</feature>
<feature type="compositionally biased region" description="Basic residues" evidence="1">
    <location>
        <begin position="290"/>
        <end position="299"/>
    </location>
</feature>
<name>A0ABQ7KEW7_9FUNG</name>
<feature type="compositionally biased region" description="Low complexity" evidence="1">
    <location>
        <begin position="534"/>
        <end position="552"/>
    </location>
</feature>
<keyword evidence="3" id="KW-1185">Reference proteome</keyword>
<evidence type="ECO:0000256" key="1">
    <source>
        <dbReference type="SAM" id="MobiDB-lite"/>
    </source>
</evidence>
<feature type="region of interest" description="Disordered" evidence="1">
    <location>
        <begin position="280"/>
        <end position="336"/>
    </location>
</feature>
<feature type="compositionally biased region" description="Acidic residues" evidence="1">
    <location>
        <begin position="431"/>
        <end position="441"/>
    </location>
</feature>
<gene>
    <name evidence="2" type="ORF">BGZ96_007676</name>
</gene>
<feature type="compositionally biased region" description="Polar residues" evidence="1">
    <location>
        <begin position="84"/>
        <end position="117"/>
    </location>
</feature>